<dbReference type="GO" id="GO:0016787">
    <property type="term" value="F:hydrolase activity"/>
    <property type="evidence" value="ECO:0007669"/>
    <property type="project" value="UniProtKB-KW"/>
</dbReference>
<protein>
    <submittedName>
        <fullName evidence="2">Glycoside hydrolase</fullName>
    </submittedName>
</protein>
<dbReference type="Gene3D" id="3.20.20.80">
    <property type="entry name" value="Glycosidases"/>
    <property type="match status" value="1"/>
</dbReference>
<accession>A0ABU9XHB9</accession>
<sequence length="408" mass="46175">MKNTQLKRLIIPIALLLVIILPFAIPEKSSGDEELVASDHPQRQTSIQPLDESADLKRFVFDSGYHFEYPDAVRGIYVTGHSAGGSRFDTLLNLVNTTDLNAMVVDIKDDHGYLTYKTEEGSPYADIGQNYIKNPVQMMETLEENEVYPIARIVVFKDSVLAKSRPDLSYTENGEVWKNNRGEAFVNPFMKEVWEYNVEIAKMAAEMGFKEIQFDYVRFPEGFEHRDHELGYSQGDYADSELDNVQRRVQAVTDFVAYAKKELEPYDVDVSVDIFGYSATIPEAPGIGQNFSKISSNVDVISSMIYPSHWTNNYFGIAVPDAEPYRLTAEYAKVENEVLGKLENPPVSRPWIQDFEAPWIYSGTGLPVTQYGKAEVEAQIKALQDNGINEFLIWNAGNTYSENVDYTP</sequence>
<keyword evidence="2" id="KW-0378">Hydrolase</keyword>
<feature type="domain" description="DUF4015" evidence="1">
    <location>
        <begin position="75"/>
        <end position="400"/>
    </location>
</feature>
<gene>
    <name evidence="2" type="ORF">ABC228_10605</name>
</gene>
<dbReference type="InterPro" id="IPR025275">
    <property type="entry name" value="DUF4015"/>
</dbReference>
<organism evidence="2 3">
    <name type="scientific">Ornithinibacillus xuwenensis</name>
    <dbReference type="NCBI Taxonomy" id="3144668"/>
    <lineage>
        <taxon>Bacteria</taxon>
        <taxon>Bacillati</taxon>
        <taxon>Bacillota</taxon>
        <taxon>Bacilli</taxon>
        <taxon>Bacillales</taxon>
        <taxon>Bacillaceae</taxon>
        <taxon>Ornithinibacillus</taxon>
    </lineage>
</organism>
<dbReference type="Pfam" id="PF13200">
    <property type="entry name" value="DUF4015"/>
    <property type="match status" value="1"/>
</dbReference>
<comment type="caution">
    <text evidence="2">The sequence shown here is derived from an EMBL/GenBank/DDBJ whole genome shotgun (WGS) entry which is preliminary data.</text>
</comment>
<evidence type="ECO:0000313" key="3">
    <source>
        <dbReference type="Proteomes" id="UP001444625"/>
    </source>
</evidence>
<dbReference type="EMBL" id="JBDIML010000003">
    <property type="protein sequence ID" value="MEN2767639.1"/>
    <property type="molecule type" value="Genomic_DNA"/>
</dbReference>
<reference evidence="2 3" key="1">
    <citation type="submission" date="2024-05" db="EMBL/GenBank/DDBJ databases">
        <authorList>
            <person name="Haq I."/>
            <person name="Ullah Z."/>
            <person name="Ahmad R."/>
            <person name="Li M."/>
            <person name="Tong Y."/>
        </authorList>
    </citation>
    <scope>NUCLEOTIDE SEQUENCE [LARGE SCALE GENOMIC DNA]</scope>
    <source>
        <strain evidence="2 3">16A2E</strain>
    </source>
</reference>
<dbReference type="InterPro" id="IPR017853">
    <property type="entry name" value="GH"/>
</dbReference>
<evidence type="ECO:0000259" key="1">
    <source>
        <dbReference type="Pfam" id="PF13200"/>
    </source>
</evidence>
<dbReference type="RefSeq" id="WP_345825107.1">
    <property type="nucleotide sequence ID" value="NZ_JBDIML010000003.1"/>
</dbReference>
<dbReference type="SUPFAM" id="SSF51445">
    <property type="entry name" value="(Trans)glycosidases"/>
    <property type="match status" value="1"/>
</dbReference>
<name>A0ABU9XHB9_9BACI</name>
<dbReference type="Proteomes" id="UP001444625">
    <property type="component" value="Unassembled WGS sequence"/>
</dbReference>
<proteinExistence type="predicted"/>
<evidence type="ECO:0000313" key="2">
    <source>
        <dbReference type="EMBL" id="MEN2767639.1"/>
    </source>
</evidence>
<keyword evidence="3" id="KW-1185">Reference proteome</keyword>